<reference evidence="2 3" key="1">
    <citation type="submission" date="2019-03" db="EMBL/GenBank/DDBJ databases">
        <title>Genomics of glacier-inhabiting Cryobacterium strains.</title>
        <authorList>
            <person name="Liu Q."/>
            <person name="Xin Y.-H."/>
        </authorList>
    </citation>
    <scope>NUCLEOTIDE SEQUENCE [LARGE SCALE GENOMIC DNA]</scope>
    <source>
        <strain evidence="2 3">RHLT2-21</strain>
    </source>
</reference>
<keyword evidence="1" id="KW-0472">Membrane</keyword>
<evidence type="ECO:0000256" key="1">
    <source>
        <dbReference type="SAM" id="Phobius"/>
    </source>
</evidence>
<keyword evidence="3" id="KW-1185">Reference proteome</keyword>
<evidence type="ECO:0000313" key="3">
    <source>
        <dbReference type="Proteomes" id="UP000297643"/>
    </source>
</evidence>
<feature type="transmembrane region" description="Helical" evidence="1">
    <location>
        <begin position="6"/>
        <end position="34"/>
    </location>
</feature>
<comment type="caution">
    <text evidence="2">The sequence shown here is derived from an EMBL/GenBank/DDBJ whole genome shotgun (WGS) entry which is preliminary data.</text>
</comment>
<sequence length="92" mass="10401">MTELNIFVQLLILMIRGVLLWIVVPVAAISWIVLFGITKASLGSCLGWFDLNLNALIQRALLRPFIRNPPASWVALSKMVDTEHRIAFLALW</sequence>
<dbReference type="Proteomes" id="UP000297643">
    <property type="component" value="Unassembled WGS sequence"/>
</dbReference>
<organism evidence="2 3">
    <name type="scientific">Cryobacterium mannosilyticum</name>
    <dbReference type="NCBI Taxonomy" id="1259190"/>
    <lineage>
        <taxon>Bacteria</taxon>
        <taxon>Bacillati</taxon>
        <taxon>Actinomycetota</taxon>
        <taxon>Actinomycetes</taxon>
        <taxon>Micrococcales</taxon>
        <taxon>Microbacteriaceae</taxon>
        <taxon>Cryobacterium</taxon>
    </lineage>
</organism>
<name>A0A4R8WFI2_9MICO</name>
<accession>A0A4R8WFI2</accession>
<protein>
    <submittedName>
        <fullName evidence="2">Uncharacterized protein</fullName>
    </submittedName>
</protein>
<keyword evidence="1" id="KW-1133">Transmembrane helix</keyword>
<dbReference type="RefSeq" id="WP_134505956.1">
    <property type="nucleotide sequence ID" value="NZ_SOFM01000003.1"/>
</dbReference>
<dbReference type="AlphaFoldDB" id="A0A4R8WFI2"/>
<evidence type="ECO:0000313" key="2">
    <source>
        <dbReference type="EMBL" id="TFC07987.1"/>
    </source>
</evidence>
<proteinExistence type="predicted"/>
<dbReference type="EMBL" id="SOFM01000003">
    <property type="protein sequence ID" value="TFC07987.1"/>
    <property type="molecule type" value="Genomic_DNA"/>
</dbReference>
<gene>
    <name evidence="2" type="ORF">E3O32_00555</name>
</gene>
<keyword evidence="1" id="KW-0812">Transmembrane</keyword>